<dbReference type="PANTHER" id="PTHR12961:SF0">
    <property type="entry name" value="CONSERVED OLIGOMERIC GOLGI COMPLEX SUBUNIT 2"/>
    <property type="match status" value="1"/>
</dbReference>
<dbReference type="GO" id="GO:0000139">
    <property type="term" value="C:Golgi membrane"/>
    <property type="evidence" value="ECO:0007669"/>
    <property type="project" value="UniProtKB-SubCell"/>
</dbReference>
<dbReference type="InterPro" id="IPR024602">
    <property type="entry name" value="COG_su2_N"/>
</dbReference>
<dbReference type="OrthoDB" id="332281at2759"/>
<organism evidence="11 12">
    <name type="scientific">Zostera marina</name>
    <name type="common">Eelgrass</name>
    <dbReference type="NCBI Taxonomy" id="29655"/>
    <lineage>
        <taxon>Eukaryota</taxon>
        <taxon>Viridiplantae</taxon>
        <taxon>Streptophyta</taxon>
        <taxon>Embryophyta</taxon>
        <taxon>Tracheophyta</taxon>
        <taxon>Spermatophyta</taxon>
        <taxon>Magnoliopsida</taxon>
        <taxon>Liliopsida</taxon>
        <taxon>Zosteraceae</taxon>
        <taxon>Zostera</taxon>
    </lineage>
</organism>
<evidence type="ECO:0000256" key="3">
    <source>
        <dbReference type="ARBA" id="ARBA00020977"/>
    </source>
</evidence>
<feature type="domain" description="COG complex component COG2 C-terminal" evidence="10">
    <location>
        <begin position="410"/>
        <end position="716"/>
    </location>
</feature>
<dbReference type="GO" id="GO:0015031">
    <property type="term" value="P:protein transport"/>
    <property type="evidence" value="ECO:0007669"/>
    <property type="project" value="UniProtKB-KW"/>
</dbReference>
<keyword evidence="12" id="KW-1185">Reference proteome</keyword>
<dbReference type="OMA" id="CWAEGVY"/>
<evidence type="ECO:0000256" key="2">
    <source>
        <dbReference type="ARBA" id="ARBA00007603"/>
    </source>
</evidence>
<dbReference type="InterPro" id="IPR009316">
    <property type="entry name" value="COG2"/>
</dbReference>
<dbReference type="PANTHER" id="PTHR12961">
    <property type="entry name" value="CONSERVED OLIGOMERIC GOLGI COMPLEX COMPONENT 2"/>
    <property type="match status" value="1"/>
</dbReference>
<gene>
    <name evidence="11" type="ORF">ZOSMA_268G00130</name>
</gene>
<comment type="subcellular location">
    <subcellularLocation>
        <location evidence="1">Golgi apparatus membrane</location>
        <topology evidence="1">Peripheral membrane protein</topology>
    </subcellularLocation>
</comment>
<dbReference type="InterPro" id="IPR024603">
    <property type="entry name" value="COG_complex_COG2_C"/>
</dbReference>
<dbReference type="GO" id="GO:0017119">
    <property type="term" value="C:Golgi transport complex"/>
    <property type="evidence" value="ECO:0000318"/>
    <property type="project" value="GO_Central"/>
</dbReference>
<proteinExistence type="inferred from homology"/>
<keyword evidence="4" id="KW-0813">Transport</keyword>
<sequence>MADIHMPPRPMTDIFGDPLDASPLWFKSTSFLSPDFDSESYIADLRTFVPIESLRSELRSYLASLKTDLVDHLNRDYADFVSLSTRLVDVDAAVARMRAPIGELREKVAVLRNSIGESLEKLKDGLRQREEASDAREVLELLLDTFHVVSKVEKLIKELPSTPADWSTMNASCFGNDSLSKETSLQQIENGTNIRETQGILLERIASEMNRLKFYIAHSQDLPFIKNMEKRIQSASSLLDAGLKQCFVAGLEHQDPNTIYNCLRAYAAIDNTAGAEEIFRTTIVSLLVQKIIPYSPSEADGSTSDELEEDYQQIMKFIDTDCKFLLDISSSANSGLHVFDFLANSILKEILLAIQRGKPGALSPGKPNQFLNNYKSSMAFLAYLEGYCPSKSAVLKFRSEGIHADFMKIWNVGVYFSLRFQEIAGALDSALTSSNITILQNLDKSQGNYHGLTLKQSTTLLDSLRSCWKEDVLVFSYADKFLRLCLQLLSRYSTWLSSGLAARKARNIGTSTPPGYEWAINVSADDLVYVVHDVDFLITELANNYPNSVTQLLQSCSDEVCNLVEQSILHAGESLKNMVPTIMATMIEIIAEKSEENLKQLKGITATYRVTNKPPPVRHSAYVSGILHPLKVFLNRDHASYLSNKLRSELLHGAAEKITSRYYEQVSELVNNLRKAESSLQRLRQGAQRRTGVSSDLSEPSISNTDKICMQLFLDAQEHGRNLASLGVTAVDIPTFCSLWRCVAPPESESKISF</sequence>
<keyword evidence="5" id="KW-0653">Protein transport</keyword>
<evidence type="ECO:0000256" key="1">
    <source>
        <dbReference type="ARBA" id="ARBA00004395"/>
    </source>
</evidence>
<dbReference type="GO" id="GO:0007030">
    <property type="term" value="P:Golgi organization"/>
    <property type="evidence" value="ECO:0000318"/>
    <property type="project" value="GO_Central"/>
</dbReference>
<evidence type="ECO:0000313" key="11">
    <source>
        <dbReference type="EMBL" id="KMZ67444.1"/>
    </source>
</evidence>
<dbReference type="STRING" id="29655.A0A0K9PEP4"/>
<accession>A0A0K9PEP4</accession>
<reference evidence="12" key="1">
    <citation type="journal article" date="2016" name="Nature">
        <title>The genome of the seagrass Zostera marina reveals angiosperm adaptation to the sea.</title>
        <authorList>
            <person name="Olsen J.L."/>
            <person name="Rouze P."/>
            <person name="Verhelst B."/>
            <person name="Lin Y.-C."/>
            <person name="Bayer T."/>
            <person name="Collen J."/>
            <person name="Dattolo E."/>
            <person name="De Paoli E."/>
            <person name="Dittami S."/>
            <person name="Maumus F."/>
            <person name="Michel G."/>
            <person name="Kersting A."/>
            <person name="Lauritano C."/>
            <person name="Lohaus R."/>
            <person name="Toepel M."/>
            <person name="Tonon T."/>
            <person name="Vanneste K."/>
            <person name="Amirebrahimi M."/>
            <person name="Brakel J."/>
            <person name="Bostroem C."/>
            <person name="Chovatia M."/>
            <person name="Grimwood J."/>
            <person name="Jenkins J.W."/>
            <person name="Jueterbock A."/>
            <person name="Mraz A."/>
            <person name="Stam W.T."/>
            <person name="Tice H."/>
            <person name="Bornberg-Bauer E."/>
            <person name="Green P.J."/>
            <person name="Pearson G.A."/>
            <person name="Procaccini G."/>
            <person name="Duarte C.M."/>
            <person name="Schmutz J."/>
            <person name="Reusch T.B.H."/>
            <person name="Van de Peer Y."/>
        </authorList>
    </citation>
    <scope>NUCLEOTIDE SEQUENCE [LARGE SCALE GENOMIC DNA]</scope>
    <source>
        <strain evidence="12">cv. Finnish</strain>
    </source>
</reference>
<evidence type="ECO:0000259" key="10">
    <source>
        <dbReference type="Pfam" id="PF12022"/>
    </source>
</evidence>
<feature type="domain" description="Conserved oligomeric Golgi complex subunit 2 N-terminal" evidence="9">
    <location>
        <begin position="24"/>
        <end position="98"/>
    </location>
</feature>
<dbReference type="AlphaFoldDB" id="A0A0K9PEP4"/>
<evidence type="ECO:0000256" key="7">
    <source>
        <dbReference type="ARBA" id="ARBA00023136"/>
    </source>
</evidence>
<dbReference type="EMBL" id="LFYR01000911">
    <property type="protein sequence ID" value="KMZ67444.1"/>
    <property type="molecule type" value="Genomic_DNA"/>
</dbReference>
<dbReference type="InterPro" id="IPR016024">
    <property type="entry name" value="ARM-type_fold"/>
</dbReference>
<comment type="caution">
    <text evidence="11">The sequence shown here is derived from an EMBL/GenBank/DDBJ whole genome shotgun (WGS) entry which is preliminary data.</text>
</comment>
<name>A0A0K9PEP4_ZOSMR</name>
<dbReference type="SUPFAM" id="SSF48371">
    <property type="entry name" value="ARM repeat"/>
    <property type="match status" value="1"/>
</dbReference>
<dbReference type="Proteomes" id="UP000036987">
    <property type="component" value="Unassembled WGS sequence"/>
</dbReference>
<evidence type="ECO:0000256" key="8">
    <source>
        <dbReference type="ARBA" id="ARBA00031344"/>
    </source>
</evidence>
<evidence type="ECO:0000259" key="9">
    <source>
        <dbReference type="Pfam" id="PF06148"/>
    </source>
</evidence>
<evidence type="ECO:0000256" key="5">
    <source>
        <dbReference type="ARBA" id="ARBA00022927"/>
    </source>
</evidence>
<dbReference type="Pfam" id="PF06148">
    <property type="entry name" value="COG2_N"/>
    <property type="match status" value="1"/>
</dbReference>
<keyword evidence="7" id="KW-0472">Membrane</keyword>
<comment type="similarity">
    <text evidence="2">Belongs to the COG2 family.</text>
</comment>
<protein>
    <recommendedName>
        <fullName evidence="3">Conserved oligomeric Golgi complex subunit 2</fullName>
    </recommendedName>
    <alternativeName>
        <fullName evidence="8">Component of oligomeric Golgi complex 2</fullName>
    </alternativeName>
</protein>
<evidence type="ECO:0000256" key="4">
    <source>
        <dbReference type="ARBA" id="ARBA00022448"/>
    </source>
</evidence>
<dbReference type="Pfam" id="PF12022">
    <property type="entry name" value="COG2_C"/>
    <property type="match status" value="1"/>
</dbReference>
<keyword evidence="6" id="KW-0333">Golgi apparatus</keyword>
<evidence type="ECO:0000313" key="12">
    <source>
        <dbReference type="Proteomes" id="UP000036987"/>
    </source>
</evidence>
<evidence type="ECO:0000256" key="6">
    <source>
        <dbReference type="ARBA" id="ARBA00023034"/>
    </source>
</evidence>
<dbReference type="GO" id="GO:0006891">
    <property type="term" value="P:intra-Golgi vesicle-mediated transport"/>
    <property type="evidence" value="ECO:0000318"/>
    <property type="project" value="GO_Central"/>
</dbReference>